<gene>
    <name evidence="2" type="ORF">COT98_04480</name>
</gene>
<keyword evidence="1" id="KW-0812">Transmembrane</keyword>
<proteinExistence type="predicted"/>
<dbReference type="Pfam" id="PF12666">
    <property type="entry name" value="PrgI"/>
    <property type="match status" value="1"/>
</dbReference>
<accession>A0A2M6WNB0</accession>
<organism evidence="2 3">
    <name type="scientific">Candidatus Falkowbacteria bacterium CG10_big_fil_rev_8_21_14_0_10_39_9</name>
    <dbReference type="NCBI Taxonomy" id="1974566"/>
    <lineage>
        <taxon>Bacteria</taxon>
        <taxon>Candidatus Falkowiibacteriota</taxon>
    </lineage>
</organism>
<dbReference type="Proteomes" id="UP000228900">
    <property type="component" value="Unassembled WGS sequence"/>
</dbReference>
<feature type="transmembrane region" description="Helical" evidence="1">
    <location>
        <begin position="25"/>
        <end position="42"/>
    </location>
</feature>
<keyword evidence="1" id="KW-1133">Transmembrane helix</keyword>
<feature type="transmembrane region" description="Helical" evidence="1">
    <location>
        <begin position="48"/>
        <end position="66"/>
    </location>
</feature>
<sequence length="146" mass="16923">MQQYTVPQFIDVEAKIIGPITTRQFLIFLGAALLIFICYKVFDFGLFLVVGIFIFIVSGIFAFLKVNGRPFHYFVLNLLQTFKKPAIRVWNHRQPSFEAKENKEFKFEEVVVNKNLNKSQLAELSLIVDTKGKYKGENDIQNIKNL</sequence>
<protein>
    <recommendedName>
        <fullName evidence="4">PrgI family protein</fullName>
    </recommendedName>
</protein>
<reference evidence="3" key="1">
    <citation type="submission" date="2017-09" db="EMBL/GenBank/DDBJ databases">
        <title>Depth-based differentiation of microbial function through sediment-hosted aquifers and enrichment of novel symbionts in the deep terrestrial subsurface.</title>
        <authorList>
            <person name="Probst A.J."/>
            <person name="Ladd B."/>
            <person name="Jarett J.K."/>
            <person name="Geller-Mcgrath D.E."/>
            <person name="Sieber C.M.K."/>
            <person name="Emerson J.B."/>
            <person name="Anantharaman K."/>
            <person name="Thomas B.C."/>
            <person name="Malmstrom R."/>
            <person name="Stieglmeier M."/>
            <person name="Klingl A."/>
            <person name="Woyke T."/>
            <person name="Ryan C.M."/>
            <person name="Banfield J.F."/>
        </authorList>
    </citation>
    <scope>NUCLEOTIDE SEQUENCE [LARGE SCALE GENOMIC DNA]</scope>
</reference>
<name>A0A2M6WNB0_9BACT</name>
<evidence type="ECO:0000256" key="1">
    <source>
        <dbReference type="SAM" id="Phobius"/>
    </source>
</evidence>
<evidence type="ECO:0000313" key="2">
    <source>
        <dbReference type="EMBL" id="PIT94288.1"/>
    </source>
</evidence>
<dbReference type="InterPro" id="IPR024414">
    <property type="entry name" value="Uncharacterised_PrgI"/>
</dbReference>
<evidence type="ECO:0000313" key="3">
    <source>
        <dbReference type="Proteomes" id="UP000228900"/>
    </source>
</evidence>
<dbReference type="EMBL" id="PFAQ01000060">
    <property type="protein sequence ID" value="PIT94288.1"/>
    <property type="molecule type" value="Genomic_DNA"/>
</dbReference>
<keyword evidence="1" id="KW-0472">Membrane</keyword>
<comment type="caution">
    <text evidence="2">The sequence shown here is derived from an EMBL/GenBank/DDBJ whole genome shotgun (WGS) entry which is preliminary data.</text>
</comment>
<dbReference type="AlphaFoldDB" id="A0A2M6WNB0"/>
<evidence type="ECO:0008006" key="4">
    <source>
        <dbReference type="Google" id="ProtNLM"/>
    </source>
</evidence>